<evidence type="ECO:0000313" key="2">
    <source>
        <dbReference type="EMBL" id="ESS28552.1"/>
    </source>
</evidence>
<evidence type="ECO:0000256" key="1">
    <source>
        <dbReference type="SAM" id="MobiDB-lite"/>
    </source>
</evidence>
<feature type="compositionally biased region" description="Basic and acidic residues" evidence="1">
    <location>
        <begin position="88"/>
        <end position="125"/>
    </location>
</feature>
<dbReference type="AlphaFoldDB" id="V4Z7Y8"/>
<keyword evidence="3" id="KW-1185">Reference proteome</keyword>
<evidence type="ECO:0000313" key="3">
    <source>
        <dbReference type="Proteomes" id="UP000002226"/>
    </source>
</evidence>
<dbReference type="Proteomes" id="UP000002226">
    <property type="component" value="Unassembled WGS sequence"/>
</dbReference>
<accession>V4Z7Y8</accession>
<feature type="compositionally biased region" description="Basic residues" evidence="1">
    <location>
        <begin position="126"/>
        <end position="136"/>
    </location>
</feature>
<dbReference type="InterPro" id="IPR036691">
    <property type="entry name" value="Endo/exonu/phosph_ase_sf"/>
</dbReference>
<protein>
    <submittedName>
        <fullName evidence="2">Uncharacterized protein</fullName>
    </submittedName>
</protein>
<feature type="region of interest" description="Disordered" evidence="1">
    <location>
        <begin position="68"/>
        <end position="154"/>
    </location>
</feature>
<dbReference type="EMBL" id="AAYL02000339">
    <property type="protein sequence ID" value="ESS28552.1"/>
    <property type="molecule type" value="Genomic_DNA"/>
</dbReference>
<reference evidence="2" key="1">
    <citation type="submission" date="2007-03" db="EMBL/GenBank/DDBJ databases">
        <authorList>
            <person name="Paulsen I."/>
        </authorList>
    </citation>
    <scope>NUCLEOTIDE SEQUENCE</scope>
    <source>
        <strain evidence="2">VEG</strain>
    </source>
</reference>
<organism evidence="2 3">
    <name type="scientific">Toxoplasma gondii (strain ATCC 50861 / VEG)</name>
    <dbReference type="NCBI Taxonomy" id="432359"/>
    <lineage>
        <taxon>Eukaryota</taxon>
        <taxon>Sar</taxon>
        <taxon>Alveolata</taxon>
        <taxon>Apicomplexa</taxon>
        <taxon>Conoidasida</taxon>
        <taxon>Coccidia</taxon>
        <taxon>Eucoccidiorida</taxon>
        <taxon>Eimeriorina</taxon>
        <taxon>Sarcocystidae</taxon>
        <taxon>Toxoplasma</taxon>
    </lineage>
</organism>
<name>V4Z7Y8_TOXGV</name>
<dbReference type="Gene3D" id="3.60.10.10">
    <property type="entry name" value="Endonuclease/exonuclease/phosphatase"/>
    <property type="match status" value="1"/>
</dbReference>
<gene>
    <name evidence="2" type="ORF">TGVEG_301218</name>
</gene>
<proteinExistence type="predicted"/>
<sequence length="244" mass="28839">MQGSERRQQREGAGTSHARFCAYRSTALAGVHAHARRIIRRKRDKETRFLQLPRSSPFLSSLRCLLQTHGERPVPSSRKKPRKPGQGKPREPRTIPGEKPRVNGDSDLRCWRNKDAQPKTAGERRREKRKERKSKAKARDERRKEKEQEQRWKTEGRRGCSHLQRRSDDALPCLRVMTYNILHKLDARRAKFFSYSQPANLQSETRLARVRDELRDLQPHVACLQRQRLAFEEEDNRVEKKRHL</sequence>
<comment type="caution">
    <text evidence="2">The sequence shown here is derived from an EMBL/GenBank/DDBJ whole genome shotgun (WGS) entry which is preliminary data.</text>
</comment>
<dbReference type="PaxDb" id="5811-TGME49_101220"/>
<feature type="compositionally biased region" description="Basic and acidic residues" evidence="1">
    <location>
        <begin position="137"/>
        <end position="154"/>
    </location>
</feature>
<dbReference type="VEuPathDB" id="ToxoDB:TGVEG_301218"/>